<accession>A0AAV7L9I3</accession>
<name>A0AAV7L9I3_PLEWA</name>
<sequence>MNGAGGIPSPIPTAPLAGHEQKRRDRATPKLQHTREQAERSWSHDLLRGQWSTGQVILRLGDTSLETLREAAGDLTLEERDWEDKVERSRYDEHLDEMEKGEGAEAEDEDWNEGSDVDEDAQGNDRSLYNF</sequence>
<keyword evidence="3" id="KW-1185">Reference proteome</keyword>
<organism evidence="2 3">
    <name type="scientific">Pleurodeles waltl</name>
    <name type="common">Iberian ribbed newt</name>
    <dbReference type="NCBI Taxonomy" id="8319"/>
    <lineage>
        <taxon>Eukaryota</taxon>
        <taxon>Metazoa</taxon>
        <taxon>Chordata</taxon>
        <taxon>Craniata</taxon>
        <taxon>Vertebrata</taxon>
        <taxon>Euteleostomi</taxon>
        <taxon>Amphibia</taxon>
        <taxon>Batrachia</taxon>
        <taxon>Caudata</taxon>
        <taxon>Salamandroidea</taxon>
        <taxon>Salamandridae</taxon>
        <taxon>Pleurodelinae</taxon>
        <taxon>Pleurodeles</taxon>
    </lineage>
</organism>
<evidence type="ECO:0000313" key="3">
    <source>
        <dbReference type="Proteomes" id="UP001066276"/>
    </source>
</evidence>
<evidence type="ECO:0000256" key="1">
    <source>
        <dbReference type="SAM" id="MobiDB-lite"/>
    </source>
</evidence>
<protein>
    <submittedName>
        <fullName evidence="2">Uncharacterized protein</fullName>
    </submittedName>
</protein>
<dbReference type="EMBL" id="JANPWB010000015">
    <property type="protein sequence ID" value="KAJ1088182.1"/>
    <property type="molecule type" value="Genomic_DNA"/>
</dbReference>
<comment type="caution">
    <text evidence="2">The sequence shown here is derived from an EMBL/GenBank/DDBJ whole genome shotgun (WGS) entry which is preliminary data.</text>
</comment>
<dbReference type="AlphaFoldDB" id="A0AAV7L9I3"/>
<dbReference type="Proteomes" id="UP001066276">
    <property type="component" value="Chromosome 11"/>
</dbReference>
<evidence type="ECO:0000313" key="2">
    <source>
        <dbReference type="EMBL" id="KAJ1088182.1"/>
    </source>
</evidence>
<feature type="compositionally biased region" description="Basic and acidic residues" evidence="1">
    <location>
        <begin position="80"/>
        <end position="103"/>
    </location>
</feature>
<gene>
    <name evidence="2" type="ORF">NDU88_001341</name>
</gene>
<feature type="region of interest" description="Disordered" evidence="1">
    <location>
        <begin position="1"/>
        <end position="43"/>
    </location>
</feature>
<feature type="region of interest" description="Disordered" evidence="1">
    <location>
        <begin position="80"/>
        <end position="131"/>
    </location>
</feature>
<feature type="compositionally biased region" description="Basic and acidic residues" evidence="1">
    <location>
        <begin position="19"/>
        <end position="43"/>
    </location>
</feature>
<reference evidence="2" key="1">
    <citation type="journal article" date="2022" name="bioRxiv">
        <title>Sequencing and chromosome-scale assembly of the giantPleurodeles waltlgenome.</title>
        <authorList>
            <person name="Brown T."/>
            <person name="Elewa A."/>
            <person name="Iarovenko S."/>
            <person name="Subramanian E."/>
            <person name="Araus A.J."/>
            <person name="Petzold A."/>
            <person name="Susuki M."/>
            <person name="Suzuki K.-i.T."/>
            <person name="Hayashi T."/>
            <person name="Toyoda A."/>
            <person name="Oliveira C."/>
            <person name="Osipova E."/>
            <person name="Leigh N.D."/>
            <person name="Simon A."/>
            <person name="Yun M.H."/>
        </authorList>
    </citation>
    <scope>NUCLEOTIDE SEQUENCE</scope>
    <source>
        <strain evidence="2">20211129_DDA</strain>
        <tissue evidence="2">Liver</tissue>
    </source>
</reference>
<proteinExistence type="predicted"/>
<feature type="compositionally biased region" description="Acidic residues" evidence="1">
    <location>
        <begin position="104"/>
        <end position="122"/>
    </location>
</feature>